<dbReference type="PANTHER" id="PTHR10663:SF405">
    <property type="entry name" value="ARF GUANINE NUCLEOTIDE EXCHANGE FACTOR SYT1"/>
    <property type="match status" value="1"/>
</dbReference>
<dbReference type="GO" id="GO:0005085">
    <property type="term" value="F:guanyl-nucleotide exchange factor activity"/>
    <property type="evidence" value="ECO:0007669"/>
    <property type="project" value="InterPro"/>
</dbReference>
<evidence type="ECO:0000313" key="6">
    <source>
        <dbReference type="Proteomes" id="UP000240883"/>
    </source>
</evidence>
<feature type="compositionally biased region" description="Basic and acidic residues" evidence="2">
    <location>
        <begin position="1128"/>
        <end position="1139"/>
    </location>
</feature>
<protein>
    <recommendedName>
        <fullName evidence="7">Protein transport protein sec73</fullName>
    </recommendedName>
</protein>
<dbReference type="CDD" id="cd00821">
    <property type="entry name" value="PH"/>
    <property type="match status" value="1"/>
</dbReference>
<evidence type="ECO:0008006" key="7">
    <source>
        <dbReference type="Google" id="ProtNLM"/>
    </source>
</evidence>
<feature type="compositionally biased region" description="Basic and acidic residues" evidence="2">
    <location>
        <begin position="1378"/>
        <end position="1388"/>
    </location>
</feature>
<proteinExistence type="predicted"/>
<feature type="compositionally biased region" description="Polar residues" evidence="2">
    <location>
        <begin position="325"/>
        <end position="342"/>
    </location>
</feature>
<feature type="compositionally biased region" description="Basic and acidic residues" evidence="2">
    <location>
        <begin position="1426"/>
        <end position="1450"/>
    </location>
</feature>
<feature type="domain" description="SEC7" evidence="4">
    <location>
        <begin position="491"/>
        <end position="672"/>
    </location>
</feature>
<feature type="compositionally biased region" description="Polar residues" evidence="2">
    <location>
        <begin position="1393"/>
        <end position="1405"/>
    </location>
</feature>
<feature type="compositionally biased region" description="Basic and acidic residues" evidence="2">
    <location>
        <begin position="29"/>
        <end position="40"/>
    </location>
</feature>
<dbReference type="InterPro" id="IPR011993">
    <property type="entry name" value="PH-like_dom_sf"/>
</dbReference>
<evidence type="ECO:0000256" key="2">
    <source>
        <dbReference type="SAM" id="MobiDB-lite"/>
    </source>
</evidence>
<feature type="compositionally biased region" description="Polar residues" evidence="2">
    <location>
        <begin position="443"/>
        <end position="457"/>
    </location>
</feature>
<dbReference type="PANTHER" id="PTHR10663">
    <property type="entry name" value="GUANYL-NUCLEOTIDE EXCHANGE FACTOR"/>
    <property type="match status" value="1"/>
</dbReference>
<feature type="compositionally biased region" description="Polar residues" evidence="2">
    <location>
        <begin position="276"/>
        <end position="293"/>
    </location>
</feature>
<feature type="compositionally biased region" description="Polar residues" evidence="2">
    <location>
        <begin position="1194"/>
        <end position="1207"/>
    </location>
</feature>
<dbReference type="GO" id="GO:0032012">
    <property type="term" value="P:regulation of ARF protein signal transduction"/>
    <property type="evidence" value="ECO:0007669"/>
    <property type="project" value="InterPro"/>
</dbReference>
<evidence type="ECO:0000313" key="5">
    <source>
        <dbReference type="EMBL" id="PSN74647.1"/>
    </source>
</evidence>
<dbReference type="OrthoDB" id="430364at2759"/>
<name>A0A2T2PAG5_CORCC</name>
<keyword evidence="6" id="KW-1185">Reference proteome</keyword>
<evidence type="ECO:0000256" key="1">
    <source>
        <dbReference type="SAM" id="Coils"/>
    </source>
</evidence>
<dbReference type="InterPro" id="IPR023394">
    <property type="entry name" value="Sec7_C_sf"/>
</dbReference>
<dbReference type="InterPro" id="IPR000904">
    <property type="entry name" value="Sec7_dom"/>
</dbReference>
<feature type="compositionally biased region" description="Polar residues" evidence="2">
    <location>
        <begin position="1143"/>
        <end position="1158"/>
    </location>
</feature>
<feature type="compositionally biased region" description="Basic and acidic residues" evidence="2">
    <location>
        <begin position="9"/>
        <end position="20"/>
    </location>
</feature>
<feature type="region of interest" description="Disordered" evidence="2">
    <location>
        <begin position="106"/>
        <end position="349"/>
    </location>
</feature>
<dbReference type="PROSITE" id="PS50190">
    <property type="entry name" value="SEC7"/>
    <property type="match status" value="1"/>
</dbReference>
<feature type="compositionally biased region" description="Low complexity" evidence="2">
    <location>
        <begin position="266"/>
        <end position="275"/>
    </location>
</feature>
<dbReference type="Pfam" id="PF01369">
    <property type="entry name" value="Sec7"/>
    <property type="match status" value="1"/>
</dbReference>
<dbReference type="InterPro" id="IPR035999">
    <property type="entry name" value="Sec7_dom_sf"/>
</dbReference>
<feature type="compositionally biased region" description="Basic and acidic residues" evidence="2">
    <location>
        <begin position="199"/>
        <end position="211"/>
    </location>
</feature>
<dbReference type="SMART" id="SM00233">
    <property type="entry name" value="PH"/>
    <property type="match status" value="1"/>
</dbReference>
<feature type="region of interest" description="Disordered" evidence="2">
    <location>
        <begin position="386"/>
        <end position="457"/>
    </location>
</feature>
<dbReference type="SUPFAM" id="SSF50729">
    <property type="entry name" value="PH domain-like"/>
    <property type="match status" value="1"/>
</dbReference>
<gene>
    <name evidence="5" type="ORF">BS50DRAFT_20832</name>
</gene>
<organism evidence="5 6">
    <name type="scientific">Corynespora cassiicola Philippines</name>
    <dbReference type="NCBI Taxonomy" id="1448308"/>
    <lineage>
        <taxon>Eukaryota</taxon>
        <taxon>Fungi</taxon>
        <taxon>Dikarya</taxon>
        <taxon>Ascomycota</taxon>
        <taxon>Pezizomycotina</taxon>
        <taxon>Dothideomycetes</taxon>
        <taxon>Pleosporomycetidae</taxon>
        <taxon>Pleosporales</taxon>
        <taxon>Corynesporascaceae</taxon>
        <taxon>Corynespora</taxon>
    </lineage>
</organism>
<feature type="compositionally biased region" description="Polar residues" evidence="2">
    <location>
        <begin position="396"/>
        <end position="406"/>
    </location>
</feature>
<dbReference type="Gene3D" id="2.30.29.30">
    <property type="entry name" value="Pleckstrin-homology domain (PH domain)/Phosphotyrosine-binding domain (PTB)"/>
    <property type="match status" value="1"/>
</dbReference>
<sequence length="1462" mass="160647">MPLRALRPNRSERDLKRRSTLDPAGLFTRGDRTSRPKKSTELLAADRPARAAVSEDGTRPDYVDIADQALSATVSHDGPPPTPPVQESTPYTRRFSLMRFRHASDSQLSVKAKEHAEEEAPPVPQVPATSAASAANNAGTATTPAIITTAPTVVDPEHDENQQSPLEVMPKKRGRLGQLSLRRRSFDPTSTDRPSSLRKSMDKKSSSDIKRGPFGFKKSQVDLTEDPGRLSTGQRPPAVAESPHENAEGTPSLSLPRPRASESSRSDGSSGGHVSFENTPRPSQTPKSTSNRFNFGRRKQRQSLFPLPVKISPPEFPDTAPATPRASTSGVSTGSANHSPNGESPPLTAINHSRLHDAENGASTPPVPSPSHVALAAASMNLATPGSSALLRNDSTKSFRSTHSSPNGGGGGGPKLLGLRGRSSTMGSLGGRSDDAPPPTPPYANTASGRNSTSTVGRSSFSNLFSLSARFRQNSEPHSPRHGSPAHALIGTPGLSSHQNSLNISREALVLPKREEGETPGRYLERMEENNIEKSAIPSFLTKTDDPFMLAVLRSYMRKFAFFGDPIDMAIRKLLMQVELPKETQQIDRVLQGFADRYHECNPGIYIGPDKAYFISFSIVILHTDFFNKNNKRKMQRADYIKNSSCEGVSEDVLGCVYDNIIYTPFIHIEDEVDLKHITSRKSKRTMLKGPMNDPARKATKEPVDPYTMIFEGKLDALRPNIKDVMNLDDPYDYVGTNQTLELKNLHKTFSKYGVIQIVSSRSRPEAFMSQAAQENPQDTNVGIVEMPVTKVGVVWRKDAKRKKTRSPWQEWGAVLTRSGLSLFRNSNWAKGLVSQHEQHQKHGENGPVVFQPPLQDFKQDHIIPMDGAVALVDNTYRKHKNAFVMFSKAGEEVFLADNEKDLNDWLAMINYSAAFETLGVRPRGMIGGLYEGQRSRAIRHLESSHSTNTIPTATGEVTISSGKIDSQFAQQMVTARRDLMNLRIKESEERIEQSIRQLEARLRDARHLQILAPIQPKTRELVVHAAGRLAAKLKWIRIEIWRMKCHRDILAHELEEEKQSTNDRQSRMERIASTSQSPQPQLSPHQSTRNSKIGSLARLSSKASSITGGHKPPLSPSASSARPGTKSSRDTDFGEDNFKTPPETSRQSSPNHPSAQFNLPPMSFTPESSHRRPSVASSAAQSPRLAPQDHRQSVSTVGGHTLSSDGASDAGYLTPPQVDGDREPRTPETSNADGLRLDPGSESETDQPPAAMTGSPESRSRVRKSLHRTLRETGSSSHRRSHKGRDSASTVLSDDTQESEGLTRGKGSFTVHGKKASVITFGPDWNNQSAEERLRIRKQAQEAMQESNPNEGRDGSIMSSDTATIPRAPTINEPEETTPRRSSVDMRKQRHVSSQTITPANYQHTLADEVKSDDGSDMSDIAEESPVKERDQPVSVKDEAEEESSRGRAELATPRSQAVEA</sequence>
<feature type="region of interest" description="Disordered" evidence="2">
    <location>
        <begin position="1057"/>
        <end position="1462"/>
    </location>
</feature>
<feature type="compositionally biased region" description="Low complexity" evidence="2">
    <location>
        <begin position="126"/>
        <end position="154"/>
    </location>
</feature>
<dbReference type="SUPFAM" id="SSF48425">
    <property type="entry name" value="Sec7 domain"/>
    <property type="match status" value="1"/>
</dbReference>
<reference evidence="5 6" key="1">
    <citation type="journal article" date="2018" name="Front. Microbiol.">
        <title>Genome-Wide Analysis of Corynespora cassiicola Leaf Fall Disease Putative Effectors.</title>
        <authorList>
            <person name="Lopez D."/>
            <person name="Ribeiro S."/>
            <person name="Label P."/>
            <person name="Fumanal B."/>
            <person name="Venisse J.S."/>
            <person name="Kohler A."/>
            <person name="de Oliveira R.R."/>
            <person name="Labutti K."/>
            <person name="Lipzen A."/>
            <person name="Lail K."/>
            <person name="Bauer D."/>
            <person name="Ohm R.A."/>
            <person name="Barry K.W."/>
            <person name="Spatafora J."/>
            <person name="Grigoriev I.V."/>
            <person name="Martin F.M."/>
            <person name="Pujade-Renaud V."/>
        </authorList>
    </citation>
    <scope>NUCLEOTIDE SEQUENCE [LARGE SCALE GENOMIC DNA]</scope>
    <source>
        <strain evidence="5 6">Philippines</strain>
    </source>
</reference>
<feature type="compositionally biased region" description="Low complexity" evidence="2">
    <location>
        <begin position="1076"/>
        <end position="1088"/>
    </location>
</feature>
<dbReference type="EMBL" id="KZ678128">
    <property type="protein sequence ID" value="PSN74647.1"/>
    <property type="molecule type" value="Genomic_DNA"/>
</dbReference>
<dbReference type="Gene3D" id="1.10.1000.11">
    <property type="entry name" value="Arf Nucleotide-binding Site Opener,domain 2"/>
    <property type="match status" value="1"/>
</dbReference>
<feature type="coiled-coil region" evidence="1">
    <location>
        <begin position="978"/>
        <end position="1009"/>
    </location>
</feature>
<dbReference type="SMART" id="SM00222">
    <property type="entry name" value="Sec7"/>
    <property type="match status" value="1"/>
</dbReference>
<evidence type="ECO:0000259" key="3">
    <source>
        <dbReference type="PROSITE" id="PS50003"/>
    </source>
</evidence>
<feature type="region of interest" description="Disordered" evidence="2">
    <location>
        <begin position="1"/>
        <end position="89"/>
    </location>
</feature>
<feature type="compositionally biased region" description="Basic and acidic residues" evidence="2">
    <location>
        <begin position="1057"/>
        <end position="1071"/>
    </location>
</feature>
<dbReference type="InterPro" id="IPR001849">
    <property type="entry name" value="PH_domain"/>
</dbReference>
<evidence type="ECO:0000259" key="4">
    <source>
        <dbReference type="PROSITE" id="PS50190"/>
    </source>
</evidence>
<dbReference type="STRING" id="1448308.A0A2T2PAG5"/>
<dbReference type="Proteomes" id="UP000240883">
    <property type="component" value="Unassembled WGS sequence"/>
</dbReference>
<keyword evidence="1" id="KW-0175">Coiled coil</keyword>
<accession>A0A2T2PAG5</accession>
<feature type="domain" description="PH" evidence="3">
    <location>
        <begin position="788"/>
        <end position="915"/>
    </location>
</feature>
<dbReference type="PROSITE" id="PS50003">
    <property type="entry name" value="PH_DOMAIN"/>
    <property type="match status" value="1"/>
</dbReference>